<evidence type="ECO:0000256" key="3">
    <source>
        <dbReference type="ARBA" id="ARBA00022741"/>
    </source>
</evidence>
<feature type="domain" description="AMP-dependent synthetase/ligase" evidence="5">
    <location>
        <begin position="49"/>
        <end position="350"/>
    </location>
</feature>
<dbReference type="InterPro" id="IPR020845">
    <property type="entry name" value="AMP-binding_CS"/>
</dbReference>
<evidence type="ECO:0000313" key="8">
    <source>
        <dbReference type="Proteomes" id="UP000565711"/>
    </source>
</evidence>
<dbReference type="EMBL" id="JAAXOP010000001">
    <property type="protein sequence ID" value="NKY49045.1"/>
    <property type="molecule type" value="Genomic_DNA"/>
</dbReference>
<keyword evidence="2" id="KW-0436">Ligase</keyword>
<dbReference type="PROSITE" id="PS00455">
    <property type="entry name" value="AMP_BINDING"/>
    <property type="match status" value="1"/>
</dbReference>
<comment type="caution">
    <text evidence="7">The sequence shown here is derived from an EMBL/GenBank/DDBJ whole genome shotgun (WGS) entry which is preliminary data.</text>
</comment>
<comment type="similarity">
    <text evidence="1">Belongs to the ATP-dependent AMP-binding enzyme family.</text>
</comment>
<dbReference type="Pfam" id="PF00501">
    <property type="entry name" value="AMP-binding"/>
    <property type="match status" value="1"/>
</dbReference>
<evidence type="ECO:0000259" key="5">
    <source>
        <dbReference type="Pfam" id="PF00501"/>
    </source>
</evidence>
<sequence>MTAEDSRTVGLADLVRGLPAMAADAPGMLRGAAGMLVRGNDKSSVGLYFQRAAQRFPNRPFLRFEGREYTYLEANVEVNRYAQVLVERGVRRGDVVGVLMANRPETLFVVLATVKLGATVGLLNHHQRDRVLAHSFGLLNSVVNVIGEECEPALRSLPEAPQHLLFAEELRELARAADPANPPVCADVRAQERAFLIFTSGTTGLPKASVMTHLRWTKSMAGLGGLGIRLHGDDTMYCCLPLYHNNALTVALGAVLGARSTLALGRKFSASKFWSEIAENRATAFIYIGELCRYLLNQPESAAEHRHSVRLAVGNGLRPELWDEFRRRFGIGRVVEFYGASEGNVAFINAFGVDRTAGFGPLPYAVVEFDESTGKAKRYPDGRLRRVPAGGVGLLLAKVTTRSPFDGYTDRDATESKLLHDGFRAGDCWFDTGDLVRDQHWRHIAFVDRLGDTFRWKGENVATTEVEGAFDGVPGITEAVVYGVDVPGTDGKAGMAAVTLAPGAELDGRALAERLYDRLPGYAVPLFVRVVEELETTSTFKSRKVDLRKEAYSPGTTAAIYVLTGSTQGYVPFYPEYPEQVASGTVPAD</sequence>
<keyword evidence="8" id="KW-1185">Reference proteome</keyword>
<organism evidence="7 8">
    <name type="scientific">Nocardia vermiculata</name>
    <dbReference type="NCBI Taxonomy" id="257274"/>
    <lineage>
        <taxon>Bacteria</taxon>
        <taxon>Bacillati</taxon>
        <taxon>Actinomycetota</taxon>
        <taxon>Actinomycetes</taxon>
        <taxon>Mycobacteriales</taxon>
        <taxon>Nocardiaceae</taxon>
        <taxon>Nocardia</taxon>
    </lineage>
</organism>
<dbReference type="InterPro" id="IPR025110">
    <property type="entry name" value="AMP-bd_C"/>
</dbReference>
<feature type="domain" description="AMP-binding enzyme C-terminal" evidence="6">
    <location>
        <begin position="465"/>
        <end position="541"/>
    </location>
</feature>
<evidence type="ECO:0000256" key="2">
    <source>
        <dbReference type="ARBA" id="ARBA00022598"/>
    </source>
</evidence>
<dbReference type="InterPro" id="IPR042099">
    <property type="entry name" value="ANL_N_sf"/>
</dbReference>
<dbReference type="RefSeq" id="WP_067869479.1">
    <property type="nucleotide sequence ID" value="NZ_JAAXOP010000001.1"/>
</dbReference>
<dbReference type="FunFam" id="3.30.300.30:FF:000002">
    <property type="entry name" value="Long-chain fatty acid transport protein 1"/>
    <property type="match status" value="1"/>
</dbReference>
<dbReference type="Proteomes" id="UP000565711">
    <property type="component" value="Unassembled WGS sequence"/>
</dbReference>
<gene>
    <name evidence="7" type="ORF">HGA08_02320</name>
</gene>
<dbReference type="GO" id="GO:0005886">
    <property type="term" value="C:plasma membrane"/>
    <property type="evidence" value="ECO:0007669"/>
    <property type="project" value="TreeGrafter"/>
</dbReference>
<name>A0A846XU14_9NOCA</name>
<dbReference type="GO" id="GO:0005524">
    <property type="term" value="F:ATP binding"/>
    <property type="evidence" value="ECO:0007669"/>
    <property type="project" value="UniProtKB-KW"/>
</dbReference>
<dbReference type="GO" id="GO:0004467">
    <property type="term" value="F:long-chain fatty acid-CoA ligase activity"/>
    <property type="evidence" value="ECO:0007669"/>
    <property type="project" value="TreeGrafter"/>
</dbReference>
<dbReference type="GO" id="GO:0044539">
    <property type="term" value="P:long-chain fatty acid import into cell"/>
    <property type="evidence" value="ECO:0007669"/>
    <property type="project" value="TreeGrafter"/>
</dbReference>
<evidence type="ECO:0000313" key="7">
    <source>
        <dbReference type="EMBL" id="NKY49045.1"/>
    </source>
</evidence>
<proteinExistence type="inferred from homology"/>
<dbReference type="Pfam" id="PF13193">
    <property type="entry name" value="AMP-binding_C"/>
    <property type="match status" value="1"/>
</dbReference>
<dbReference type="GO" id="GO:0005324">
    <property type="term" value="F:long-chain fatty acid transmembrane transporter activity"/>
    <property type="evidence" value="ECO:0007669"/>
    <property type="project" value="TreeGrafter"/>
</dbReference>
<reference evidence="7 8" key="1">
    <citation type="submission" date="2020-04" db="EMBL/GenBank/DDBJ databases">
        <title>MicrobeNet Type strains.</title>
        <authorList>
            <person name="Nicholson A.C."/>
        </authorList>
    </citation>
    <scope>NUCLEOTIDE SEQUENCE [LARGE SCALE GENOMIC DNA]</scope>
    <source>
        <strain evidence="7 8">JCM 12354</strain>
    </source>
</reference>
<dbReference type="InterPro" id="IPR045851">
    <property type="entry name" value="AMP-bd_C_sf"/>
</dbReference>
<evidence type="ECO:0000256" key="1">
    <source>
        <dbReference type="ARBA" id="ARBA00006432"/>
    </source>
</evidence>
<dbReference type="PANTHER" id="PTHR43107:SF15">
    <property type="entry name" value="FATTY ACID TRANSPORT PROTEIN 3, ISOFORM A"/>
    <property type="match status" value="1"/>
</dbReference>
<keyword evidence="4" id="KW-0067">ATP-binding</keyword>
<dbReference type="Gene3D" id="3.40.50.12780">
    <property type="entry name" value="N-terminal domain of ligase-like"/>
    <property type="match status" value="1"/>
</dbReference>
<dbReference type="PANTHER" id="PTHR43107">
    <property type="entry name" value="LONG-CHAIN FATTY ACID TRANSPORT PROTEIN"/>
    <property type="match status" value="1"/>
</dbReference>
<protein>
    <submittedName>
        <fullName evidence="7">Long-chain-acyl-CoA synthetase</fullName>
    </submittedName>
</protein>
<dbReference type="InterPro" id="IPR000873">
    <property type="entry name" value="AMP-dep_synth/lig_dom"/>
</dbReference>
<dbReference type="NCBIfam" id="NF006134">
    <property type="entry name" value="PRK08279.1"/>
    <property type="match status" value="1"/>
</dbReference>
<accession>A0A846XU14</accession>
<dbReference type="AlphaFoldDB" id="A0A846XU14"/>
<evidence type="ECO:0000259" key="6">
    <source>
        <dbReference type="Pfam" id="PF13193"/>
    </source>
</evidence>
<dbReference type="Gene3D" id="3.30.300.30">
    <property type="match status" value="1"/>
</dbReference>
<evidence type="ECO:0000256" key="4">
    <source>
        <dbReference type="ARBA" id="ARBA00022840"/>
    </source>
</evidence>
<dbReference type="SUPFAM" id="SSF56801">
    <property type="entry name" value="Acetyl-CoA synthetase-like"/>
    <property type="match status" value="1"/>
</dbReference>
<keyword evidence="3" id="KW-0547">Nucleotide-binding</keyword>